<dbReference type="SUPFAM" id="SSF52266">
    <property type="entry name" value="SGNH hydrolase"/>
    <property type="match status" value="1"/>
</dbReference>
<dbReference type="CDD" id="cd01823">
    <property type="entry name" value="SEST_like"/>
    <property type="match status" value="1"/>
</dbReference>
<dbReference type="GO" id="GO:0016788">
    <property type="term" value="F:hydrolase activity, acting on ester bonds"/>
    <property type="evidence" value="ECO:0007669"/>
    <property type="project" value="InterPro"/>
</dbReference>
<dbReference type="InterPro" id="IPR037460">
    <property type="entry name" value="SEST-like"/>
</dbReference>
<evidence type="ECO:0000256" key="1">
    <source>
        <dbReference type="SAM" id="SignalP"/>
    </source>
</evidence>
<evidence type="ECO:0000313" key="5">
    <source>
        <dbReference type="Proteomes" id="UP000319257"/>
    </source>
</evidence>
<feature type="signal peptide" evidence="1">
    <location>
        <begin position="1"/>
        <end position="24"/>
    </location>
</feature>
<gene>
    <name evidence="3" type="ORF">E0L32_001566</name>
    <name evidence="4" type="ORF">E0L32_001631</name>
</gene>
<sequence length="522" mass="58458">MAEFKRIGLLLSVASLALSMPADSSSSTAARLAIREDPVYPWVAIGDSFSAGPGAGKPFGDEISGDCFRNDGSYPAQLNKDFPYPNNGMQFLSCTGAVTSDMIATQIPNMDKDQQVITVSIGGNDVGFGKILKACVFKPGGPFSDDCDETINSVRKWLDDNKLRDVLKKGYDAIIERLDRGNKRTIFVQLYPGFFGEGPGTEWCNSQSMGIIPGYKPLLTNELRHTLNRLAEYVRDEIKQFLERYNGGLRWDQPRIFYMDDFDLDTYETHRFCEKGRETLDDPDIWFFTIGGNDSPQTMTAQDVLSKYDPGKCTQDAKYQTDFAYGWYCDTARYVASLSDSDKGNFRTYAPESVTKAFHPKTAAFTSIKNKHKEAIQRLAWPREVSHDLGNLQCQPPGRKQDDPEFFATREDIIKASEMFCDSMHSSGVKPGLIEGVYNKMIVSASWNDAAKDCPTLDVTSNGFVDMCNSRLLRPIDACDLEKRANLWKQGGGFYRDCITWYIGRQPYDKKPSVSAANATRV</sequence>
<evidence type="ECO:0000313" key="3">
    <source>
        <dbReference type="EMBL" id="TPX09106.1"/>
    </source>
</evidence>
<dbReference type="InterPro" id="IPR036514">
    <property type="entry name" value="SGNH_hydro_sf"/>
</dbReference>
<dbReference type="GeneID" id="41969013"/>
<accession>A0A507AW78</accession>
<proteinExistence type="predicted"/>
<dbReference type="Gene3D" id="3.40.50.1110">
    <property type="entry name" value="SGNH hydrolase"/>
    <property type="match status" value="1"/>
</dbReference>
<dbReference type="OrthoDB" id="21678at2759"/>
<dbReference type="EMBL" id="SKBQ01000006">
    <property type="protein sequence ID" value="TPX09171.1"/>
    <property type="molecule type" value="Genomic_DNA"/>
</dbReference>
<dbReference type="Proteomes" id="UP000319257">
    <property type="component" value="Unassembled WGS sequence"/>
</dbReference>
<reference evidence="4 5" key="1">
    <citation type="submission" date="2019-06" db="EMBL/GenBank/DDBJ databases">
        <title>Draft genome sequence of the filamentous fungus Phialemoniopsis curvata isolated from diesel fuel.</title>
        <authorList>
            <person name="Varaljay V.A."/>
            <person name="Lyon W.J."/>
            <person name="Crouch A.L."/>
            <person name="Drake C.E."/>
            <person name="Hollomon J.M."/>
            <person name="Nadeau L.J."/>
            <person name="Nunn H.S."/>
            <person name="Stevenson B.S."/>
            <person name="Bojanowski C.L."/>
            <person name="Crookes-Goodson W.J."/>
        </authorList>
    </citation>
    <scope>NUCLEOTIDE SEQUENCE [LARGE SCALE GENOMIC DNA]</scope>
    <source>
        <strain evidence="4 5">D216</strain>
    </source>
</reference>
<protein>
    <recommendedName>
        <fullName evidence="2">SGNH hydrolase-type esterase domain-containing protein</fullName>
    </recommendedName>
</protein>
<dbReference type="InParanoid" id="A0A507AW78"/>
<dbReference type="PANTHER" id="PTHR37981">
    <property type="entry name" value="LIPASE 2"/>
    <property type="match status" value="1"/>
</dbReference>
<keyword evidence="5" id="KW-1185">Reference proteome</keyword>
<feature type="chain" id="PRO_5033463769" description="SGNH hydrolase-type esterase domain-containing protein" evidence="1">
    <location>
        <begin position="25"/>
        <end position="522"/>
    </location>
</feature>
<dbReference type="InterPro" id="IPR013830">
    <property type="entry name" value="SGNH_hydro"/>
</dbReference>
<organism evidence="4 5">
    <name type="scientific">Thyridium curvatum</name>
    <dbReference type="NCBI Taxonomy" id="1093900"/>
    <lineage>
        <taxon>Eukaryota</taxon>
        <taxon>Fungi</taxon>
        <taxon>Dikarya</taxon>
        <taxon>Ascomycota</taxon>
        <taxon>Pezizomycotina</taxon>
        <taxon>Sordariomycetes</taxon>
        <taxon>Sordariomycetidae</taxon>
        <taxon>Thyridiales</taxon>
        <taxon>Thyridiaceae</taxon>
        <taxon>Thyridium</taxon>
    </lineage>
</organism>
<dbReference type="Pfam" id="PF13472">
    <property type="entry name" value="Lipase_GDSL_2"/>
    <property type="match status" value="1"/>
</dbReference>
<dbReference type="AlphaFoldDB" id="A0A507AW78"/>
<dbReference type="RefSeq" id="XP_030990817.1">
    <property type="nucleotide sequence ID" value="XM_031135659.1"/>
</dbReference>
<name>A0A507AW78_9PEZI</name>
<dbReference type="GO" id="GO:0006629">
    <property type="term" value="P:lipid metabolic process"/>
    <property type="evidence" value="ECO:0007669"/>
    <property type="project" value="TreeGrafter"/>
</dbReference>
<feature type="domain" description="SGNH hydrolase-type esterase" evidence="2">
    <location>
        <begin position="44"/>
        <end position="203"/>
    </location>
</feature>
<evidence type="ECO:0000313" key="4">
    <source>
        <dbReference type="EMBL" id="TPX09171.1"/>
    </source>
</evidence>
<dbReference type="PANTHER" id="PTHR37981:SF1">
    <property type="entry name" value="SGNH HYDROLASE-TYPE ESTERASE DOMAIN-CONTAINING PROTEIN"/>
    <property type="match status" value="1"/>
</dbReference>
<evidence type="ECO:0000259" key="2">
    <source>
        <dbReference type="Pfam" id="PF13472"/>
    </source>
</evidence>
<keyword evidence="1" id="KW-0732">Signal</keyword>
<dbReference type="EMBL" id="SKBQ01000006">
    <property type="protein sequence ID" value="TPX09106.1"/>
    <property type="molecule type" value="Genomic_DNA"/>
</dbReference>
<comment type="caution">
    <text evidence="4">The sequence shown here is derived from an EMBL/GenBank/DDBJ whole genome shotgun (WGS) entry which is preliminary data.</text>
</comment>